<dbReference type="SUPFAM" id="SSF56784">
    <property type="entry name" value="HAD-like"/>
    <property type="match status" value="1"/>
</dbReference>
<dbReference type="Gene3D" id="1.10.150.750">
    <property type="match status" value="1"/>
</dbReference>
<proteinExistence type="predicted"/>
<dbReference type="Proteomes" id="UP000034189">
    <property type="component" value="Chromosome"/>
</dbReference>
<dbReference type="EMBL" id="CP011114">
    <property type="protein sequence ID" value="AKG34896.1"/>
    <property type="molecule type" value="Genomic_DNA"/>
</dbReference>
<dbReference type="PATRIC" id="fig|1333534.5.peg.2258"/>
<reference evidence="1 2" key="2">
    <citation type="journal article" date="2016" name="Genome Announc.">
        <title>Genome Sequence of a Gram-Positive Diazotroph, Paenibacillus durus Type Strain ATCC 35681.</title>
        <authorList>
            <person name="Halim M.A."/>
            <person name="Rahman A.Y."/>
            <person name="Sim K.S."/>
            <person name="Yam H.C."/>
            <person name="Rahim A.A."/>
            <person name="Ghazali A.H."/>
            <person name="Najimudin N."/>
        </authorList>
    </citation>
    <scope>NUCLEOTIDE SEQUENCE [LARGE SCALE GENOMIC DNA]</scope>
    <source>
        <strain evidence="1 2">ATCC 35681</strain>
    </source>
</reference>
<dbReference type="InterPro" id="IPR036412">
    <property type="entry name" value="HAD-like_sf"/>
</dbReference>
<dbReference type="AlphaFoldDB" id="A0A0F7CHZ0"/>
<evidence type="ECO:0000313" key="2">
    <source>
        <dbReference type="Proteomes" id="UP000034189"/>
    </source>
</evidence>
<reference evidence="1 2" key="1">
    <citation type="submission" date="2015-03" db="EMBL/GenBank/DDBJ databases">
        <authorList>
            <person name="Abdul Halim M."/>
        </authorList>
    </citation>
    <scope>NUCLEOTIDE SEQUENCE [LARGE SCALE GENOMIC DNA]</scope>
    <source>
        <strain evidence="1 2">ATCC 35681</strain>
    </source>
</reference>
<name>A0A0F7CHZ0_PAEDU</name>
<dbReference type="HOGENOM" id="CLU_1720541_0_0_9"/>
<organism evidence="1 2">
    <name type="scientific">Paenibacillus durus ATCC 35681</name>
    <dbReference type="NCBI Taxonomy" id="1333534"/>
    <lineage>
        <taxon>Bacteria</taxon>
        <taxon>Bacillati</taxon>
        <taxon>Bacillota</taxon>
        <taxon>Bacilli</taxon>
        <taxon>Bacillales</taxon>
        <taxon>Paenibacillaceae</taxon>
        <taxon>Paenibacillus</taxon>
    </lineage>
</organism>
<gene>
    <name evidence="1" type="ORF">VK70_10240</name>
</gene>
<sequence>MKDFEIISMDMFQTLVNIDTRIKQIWRPILQNTFTAHLAEEYGQTLLKYFFTHWNELRTTGQFHLMNEVYERSFTQLFKEKAVSYDVGEAVRIIFQEHTLSQLYDETAGFLESVSKSHKVCNCSNSIEPTLNKCFISGILLRMSSELIEKAS</sequence>
<dbReference type="InterPro" id="IPR023214">
    <property type="entry name" value="HAD_sf"/>
</dbReference>
<protein>
    <submittedName>
        <fullName evidence="1">Uncharacterized protein</fullName>
    </submittedName>
</protein>
<accession>A0A0F7CHZ0</accession>
<dbReference type="Gene3D" id="3.40.50.1000">
    <property type="entry name" value="HAD superfamily/HAD-like"/>
    <property type="match status" value="1"/>
</dbReference>
<evidence type="ECO:0000313" key="1">
    <source>
        <dbReference type="EMBL" id="AKG34896.1"/>
    </source>
</evidence>